<feature type="compositionally biased region" description="Low complexity" evidence="3">
    <location>
        <begin position="86"/>
        <end position="103"/>
    </location>
</feature>
<name>B9T801_RICCO</name>
<dbReference type="OMA" id="GKGWRCN"/>
<evidence type="ECO:0000313" key="5">
    <source>
        <dbReference type="EMBL" id="EEF28008.1"/>
    </source>
</evidence>
<sequence length="261" mass="28890">MRIRKVWSNTKAHCDNHSLAAPTDVSSAAQSPPPWLQILQHSPPIMISRVNVSVCSNQNTVIASSEEGTGSSTEEKSTSLHGDKCSSSISTKTSAASSASSSLSRHGRWCEEEKAFPVKKRRLSLERFITQESEHKNKKAKTKAIFRRSASKIKHEKEREYKYNEVDDEMKMGSLRCSGRNGLGWRCKRNQKVKGSGWCDDPIRGGKHPSASPNAFIGESDECYGRKGCGVGKKKTRIRRISSILSRTMPLLANANGNIQI</sequence>
<dbReference type="InterPro" id="IPR014977">
    <property type="entry name" value="WRC_dom"/>
</dbReference>
<keyword evidence="1" id="KW-0539">Nucleus</keyword>
<evidence type="ECO:0000256" key="1">
    <source>
        <dbReference type="ARBA" id="ARBA00023242"/>
    </source>
</evidence>
<proteinExistence type="predicted"/>
<evidence type="ECO:0000259" key="4">
    <source>
        <dbReference type="PROSITE" id="PS51667"/>
    </source>
</evidence>
<reference evidence="6" key="1">
    <citation type="journal article" date="2010" name="Nat. Biotechnol.">
        <title>Draft genome sequence of the oilseed species Ricinus communis.</title>
        <authorList>
            <person name="Chan A.P."/>
            <person name="Crabtree J."/>
            <person name="Zhao Q."/>
            <person name="Lorenzi H."/>
            <person name="Orvis J."/>
            <person name="Puiu D."/>
            <person name="Melake-Berhan A."/>
            <person name="Jones K.M."/>
            <person name="Redman J."/>
            <person name="Chen G."/>
            <person name="Cahoon E.B."/>
            <person name="Gedil M."/>
            <person name="Stanke M."/>
            <person name="Haas B.J."/>
            <person name="Wortman J.R."/>
            <person name="Fraser-Liggett C.M."/>
            <person name="Ravel J."/>
            <person name="Rabinowicz P.D."/>
        </authorList>
    </citation>
    <scope>NUCLEOTIDE SEQUENCE [LARGE SCALE GENOMIC DNA]</scope>
    <source>
        <strain evidence="6">cv. Hale</strain>
    </source>
</reference>
<dbReference type="OrthoDB" id="832211at2759"/>
<evidence type="ECO:0000256" key="2">
    <source>
        <dbReference type="PROSITE-ProRule" id="PRU01002"/>
    </source>
</evidence>
<organism evidence="5 6">
    <name type="scientific">Ricinus communis</name>
    <name type="common">Castor bean</name>
    <dbReference type="NCBI Taxonomy" id="3988"/>
    <lineage>
        <taxon>Eukaryota</taxon>
        <taxon>Viridiplantae</taxon>
        <taxon>Streptophyta</taxon>
        <taxon>Embryophyta</taxon>
        <taxon>Tracheophyta</taxon>
        <taxon>Spermatophyta</taxon>
        <taxon>Magnoliopsida</taxon>
        <taxon>eudicotyledons</taxon>
        <taxon>Gunneridae</taxon>
        <taxon>Pentapetalae</taxon>
        <taxon>rosids</taxon>
        <taxon>fabids</taxon>
        <taxon>Malpighiales</taxon>
        <taxon>Euphorbiaceae</taxon>
        <taxon>Acalyphoideae</taxon>
        <taxon>Acalypheae</taxon>
        <taxon>Ricinus</taxon>
    </lineage>
</organism>
<feature type="domain" description="WRC" evidence="4">
    <location>
        <begin position="171"/>
        <end position="216"/>
    </location>
</feature>
<keyword evidence="6" id="KW-1185">Reference proteome</keyword>
<dbReference type="AlphaFoldDB" id="B9T801"/>
<dbReference type="PROSITE" id="PS51667">
    <property type="entry name" value="WRC"/>
    <property type="match status" value="1"/>
</dbReference>
<feature type="region of interest" description="Disordered" evidence="3">
    <location>
        <begin position="63"/>
        <end position="103"/>
    </location>
</feature>
<feature type="compositionally biased region" description="Basic and acidic residues" evidence="3">
    <location>
        <begin position="73"/>
        <end position="84"/>
    </location>
</feature>
<evidence type="ECO:0000313" key="6">
    <source>
        <dbReference type="Proteomes" id="UP000008311"/>
    </source>
</evidence>
<dbReference type="KEGG" id="rcu:8260975"/>
<comment type="caution">
    <text evidence="2">Lacks conserved residue(s) required for the propagation of feature annotation.</text>
</comment>
<accession>B9T801</accession>
<dbReference type="eggNOG" id="ENOG502SY56">
    <property type="taxonomic scope" value="Eukaryota"/>
</dbReference>
<protein>
    <recommendedName>
        <fullName evidence="4">WRC domain-containing protein</fullName>
    </recommendedName>
</protein>
<evidence type="ECO:0000256" key="3">
    <source>
        <dbReference type="SAM" id="MobiDB-lite"/>
    </source>
</evidence>
<dbReference type="EMBL" id="EQ974884">
    <property type="protein sequence ID" value="EEF28008.1"/>
    <property type="molecule type" value="Genomic_DNA"/>
</dbReference>
<dbReference type="InParanoid" id="B9T801"/>
<dbReference type="Proteomes" id="UP000008311">
    <property type="component" value="Unassembled WGS sequence"/>
</dbReference>
<gene>
    <name evidence="5" type="ORF">RCOM_0446220</name>
</gene>